<dbReference type="STRING" id="279238.Saro_0027"/>
<organism evidence="2 3">
    <name type="scientific">Novosphingobium aromaticivorans (strain ATCC 700278 / DSM 12444 / CCUG 56034 / CIP 105152 / NBRC 16084 / F199)</name>
    <dbReference type="NCBI Taxonomy" id="279238"/>
    <lineage>
        <taxon>Bacteria</taxon>
        <taxon>Pseudomonadati</taxon>
        <taxon>Pseudomonadota</taxon>
        <taxon>Alphaproteobacteria</taxon>
        <taxon>Sphingomonadales</taxon>
        <taxon>Sphingomonadaceae</taxon>
        <taxon>Novosphingobium</taxon>
    </lineage>
</organism>
<dbReference type="AlphaFoldDB" id="Q2GCD4"/>
<accession>Q2GCD4</accession>
<feature type="transmembrane region" description="Helical" evidence="1">
    <location>
        <begin position="106"/>
        <end position="128"/>
    </location>
</feature>
<dbReference type="KEGG" id="nar:Saro_0027"/>
<evidence type="ECO:0000256" key="1">
    <source>
        <dbReference type="SAM" id="Phobius"/>
    </source>
</evidence>
<proteinExistence type="predicted"/>
<dbReference type="Pfam" id="PF11188">
    <property type="entry name" value="DUF2975"/>
    <property type="match status" value="1"/>
</dbReference>
<feature type="transmembrane region" description="Helical" evidence="1">
    <location>
        <begin position="12"/>
        <end position="39"/>
    </location>
</feature>
<dbReference type="eggNOG" id="ENOG5033GVU">
    <property type="taxonomic scope" value="Bacteria"/>
</dbReference>
<name>Q2GCD4_NOVAD</name>
<evidence type="ECO:0000313" key="3">
    <source>
        <dbReference type="Proteomes" id="UP000009134"/>
    </source>
</evidence>
<feature type="transmembrane region" description="Helical" evidence="1">
    <location>
        <begin position="140"/>
        <end position="159"/>
    </location>
</feature>
<keyword evidence="1" id="KW-0472">Membrane</keyword>
<evidence type="ECO:0000313" key="2">
    <source>
        <dbReference type="EMBL" id="ABD24476.1"/>
    </source>
</evidence>
<keyword evidence="1" id="KW-0812">Transmembrane</keyword>
<keyword evidence="1" id="KW-1133">Transmembrane helix</keyword>
<sequence>MSTLRTDPLLGLAKALLTFTMVMLVIGMVGIGIGFAAIVAMHDLVVAKLVANGGAGSSYWLILVLLPLLAGLLMASYRFAEKLRAIVRTVEEGDPFTPVNAERLRAMAWLSVAIQIVSLPVGILGSMIEEATDKAANVNVEAGISTNGLLLALVLFILARVFRTGAQMREDLEGTV</sequence>
<keyword evidence="3" id="KW-1185">Reference proteome</keyword>
<feature type="transmembrane region" description="Helical" evidence="1">
    <location>
        <begin position="59"/>
        <end position="80"/>
    </location>
</feature>
<dbReference type="InterPro" id="IPR021354">
    <property type="entry name" value="DUF2975"/>
</dbReference>
<evidence type="ECO:0008006" key="4">
    <source>
        <dbReference type="Google" id="ProtNLM"/>
    </source>
</evidence>
<protein>
    <recommendedName>
        <fullName evidence="4">DUF2975 domain-containing protein</fullName>
    </recommendedName>
</protein>
<gene>
    <name evidence="2" type="ordered locus">Saro_0027</name>
</gene>
<dbReference type="RefSeq" id="WP_011443690.1">
    <property type="nucleotide sequence ID" value="NC_007794.1"/>
</dbReference>
<dbReference type="Proteomes" id="UP000009134">
    <property type="component" value="Chromosome"/>
</dbReference>
<reference evidence="3" key="1">
    <citation type="submission" date="2006-01" db="EMBL/GenBank/DDBJ databases">
        <title>Complete sequence of Novosphingobium aromaticivorans DSM 12444.</title>
        <authorList>
            <consortium name="US DOE Joint Genome Institute"/>
            <person name="Copeland A."/>
            <person name="Lucas S."/>
            <person name="Lapidus A."/>
            <person name="Barry K."/>
            <person name="Detter J.C."/>
            <person name="Glavina T."/>
            <person name="Hammon N."/>
            <person name="Israni S."/>
            <person name="Pitluck S."/>
            <person name="Chain P."/>
            <person name="Malfatti S."/>
            <person name="Shin M."/>
            <person name="Vergez L."/>
            <person name="Schmutz J."/>
            <person name="Larimer F."/>
            <person name="Land M."/>
            <person name="Kyrpides N."/>
            <person name="Ivanova N."/>
            <person name="Fredrickson J."/>
            <person name="Balkwill D."/>
            <person name="Romine M.F."/>
            <person name="Richardson P."/>
        </authorList>
    </citation>
    <scope>NUCLEOTIDE SEQUENCE [LARGE SCALE GENOMIC DNA]</scope>
    <source>
        <strain evidence="3">ATCC 700278 / DSM 12444 / CCUG 56034 / CIP 105152 / NBRC 16084 / F199</strain>
    </source>
</reference>
<dbReference type="EMBL" id="CP000248">
    <property type="protein sequence ID" value="ABD24476.1"/>
    <property type="molecule type" value="Genomic_DNA"/>
</dbReference>
<dbReference type="HOGENOM" id="CLU_124942_0_0_5"/>